<name>A0ABY6V2F0_BIOOC</name>
<evidence type="ECO:0000259" key="3">
    <source>
        <dbReference type="Pfam" id="PF10342"/>
    </source>
</evidence>
<keyword evidence="1 2" id="KW-0732">Signal</keyword>
<dbReference type="EMBL" id="CABFNS010001078">
    <property type="protein sequence ID" value="VUC37939.1"/>
    <property type="molecule type" value="Genomic_DNA"/>
</dbReference>
<evidence type="ECO:0000313" key="4">
    <source>
        <dbReference type="EMBL" id="VUC37939.1"/>
    </source>
</evidence>
<organism evidence="4 5">
    <name type="scientific">Bionectria ochroleuca</name>
    <name type="common">Gliocladium roseum</name>
    <dbReference type="NCBI Taxonomy" id="29856"/>
    <lineage>
        <taxon>Eukaryota</taxon>
        <taxon>Fungi</taxon>
        <taxon>Dikarya</taxon>
        <taxon>Ascomycota</taxon>
        <taxon>Pezizomycotina</taxon>
        <taxon>Sordariomycetes</taxon>
        <taxon>Hypocreomycetidae</taxon>
        <taxon>Hypocreales</taxon>
        <taxon>Bionectriaceae</taxon>
        <taxon>Clonostachys</taxon>
    </lineage>
</organism>
<reference evidence="4 5" key="1">
    <citation type="submission" date="2019-06" db="EMBL/GenBank/DDBJ databases">
        <authorList>
            <person name="Broberg M."/>
        </authorList>
    </citation>
    <scope>NUCLEOTIDE SEQUENCE [LARGE SCALE GENOMIC DNA]</scope>
</reference>
<gene>
    <name evidence="4" type="ORF">CLO192961_LOCUS488575</name>
</gene>
<keyword evidence="5" id="KW-1185">Reference proteome</keyword>
<feature type="signal peptide" evidence="2">
    <location>
        <begin position="1"/>
        <end position="19"/>
    </location>
</feature>
<protein>
    <recommendedName>
        <fullName evidence="3">Yeast cell wall synthesis Kre9/Knh1-like N-terminal domain-containing protein</fullName>
    </recommendedName>
</protein>
<sequence length="237" mass="23621">MRFFTAASAVLAFAASALAQTADFDPIYSPAEGTSVQAGQPFKVTWSAPAKYQSGTVSISLIGGADANTLVPISTIATGVQNSALSYTWNVDSTLGDKAAYGLVFRWEADTSIYQYSQRFSIKAAAVVSSSAAAVSTTASAPVTTITASGVKTVTLTSCPPDAVTSSAAAGNGTASWTTKISNSTVVPTYKPTGALPTTTKGSVPTGSSAPIPTAAAPHVGAGIVAVFGGVAAALLL</sequence>
<evidence type="ECO:0000256" key="1">
    <source>
        <dbReference type="ARBA" id="ARBA00022729"/>
    </source>
</evidence>
<accession>A0ABY6V2F0</accession>
<evidence type="ECO:0000256" key="2">
    <source>
        <dbReference type="SAM" id="SignalP"/>
    </source>
</evidence>
<comment type="caution">
    <text evidence="4">The sequence shown here is derived from an EMBL/GenBank/DDBJ whole genome shotgun (WGS) entry which is preliminary data.</text>
</comment>
<proteinExistence type="predicted"/>
<feature type="domain" description="Yeast cell wall synthesis Kre9/Knh1-like N-terminal" evidence="3">
    <location>
        <begin position="29"/>
        <end position="122"/>
    </location>
</feature>
<dbReference type="Pfam" id="PF10342">
    <property type="entry name" value="Kre9_KNH"/>
    <property type="match status" value="1"/>
</dbReference>
<dbReference type="Proteomes" id="UP000766486">
    <property type="component" value="Unassembled WGS sequence"/>
</dbReference>
<dbReference type="InterPro" id="IPR018466">
    <property type="entry name" value="Kre9/Knh1-like_N"/>
</dbReference>
<dbReference type="PANTHER" id="PTHR40633">
    <property type="entry name" value="MATRIX PROTEIN, PUTATIVE (AFU_ORTHOLOGUE AFUA_8G05410)-RELATED"/>
    <property type="match status" value="1"/>
</dbReference>
<dbReference type="InterPro" id="IPR052982">
    <property type="entry name" value="SRP1/TIP1-like"/>
</dbReference>
<feature type="chain" id="PRO_5045071857" description="Yeast cell wall synthesis Kre9/Knh1-like N-terminal domain-containing protein" evidence="2">
    <location>
        <begin position="20"/>
        <end position="237"/>
    </location>
</feature>
<dbReference type="PANTHER" id="PTHR40633:SF1">
    <property type="entry name" value="GPI ANCHORED SERINE-THREONINE RICH PROTEIN (AFU_ORTHOLOGUE AFUA_1G03630)"/>
    <property type="match status" value="1"/>
</dbReference>
<evidence type="ECO:0000313" key="5">
    <source>
        <dbReference type="Proteomes" id="UP000766486"/>
    </source>
</evidence>